<protein>
    <recommendedName>
        <fullName evidence="3">DUF5085 domain-containing protein</fullName>
    </recommendedName>
</protein>
<accession>A0A150ML05</accession>
<sequence>MGIGVRSLIFDNLLAYETRQLKKDWLEPYFLMEDFTLTHDIYKNGPVFFSVSEENSDDLYAHFTYYLPINEPVRLADETHFRFQRKLHIEKALVLRQADEELDFQTAYKKLKDYAVTHHIPLEDTYYCVLLEVYDDYLIDLYVPIKEMRE</sequence>
<evidence type="ECO:0000313" key="1">
    <source>
        <dbReference type="EMBL" id="KYD25170.1"/>
    </source>
</evidence>
<proteinExistence type="predicted"/>
<dbReference type="PATRIC" id="fig|153151.4.peg.1080"/>
<evidence type="ECO:0000313" key="2">
    <source>
        <dbReference type="Proteomes" id="UP000075324"/>
    </source>
</evidence>
<name>A0A150ML05_9BACL</name>
<dbReference type="Proteomes" id="UP000075324">
    <property type="component" value="Unassembled WGS sequence"/>
</dbReference>
<evidence type="ECO:0008006" key="3">
    <source>
        <dbReference type="Google" id="ProtNLM"/>
    </source>
</evidence>
<organism evidence="1 2">
    <name type="scientific">Parageobacillus toebii</name>
    <dbReference type="NCBI Taxonomy" id="153151"/>
    <lineage>
        <taxon>Bacteria</taxon>
        <taxon>Bacillati</taxon>
        <taxon>Bacillota</taxon>
        <taxon>Bacilli</taxon>
        <taxon>Bacillales</taxon>
        <taxon>Anoxybacillaceae</taxon>
        <taxon>Parageobacillus</taxon>
    </lineage>
</organism>
<gene>
    <name evidence="1" type="ORF">B4110_1584</name>
</gene>
<dbReference type="EMBL" id="LQYW01000143">
    <property type="protein sequence ID" value="KYD25170.1"/>
    <property type="molecule type" value="Genomic_DNA"/>
</dbReference>
<comment type="caution">
    <text evidence="1">The sequence shown here is derived from an EMBL/GenBank/DDBJ whole genome shotgun (WGS) entry which is preliminary data.</text>
</comment>
<dbReference type="RefSeq" id="WP_062678788.1">
    <property type="nucleotide sequence ID" value="NZ_CP133588.1"/>
</dbReference>
<dbReference type="AlphaFoldDB" id="A0A150ML05"/>
<reference evidence="1 2" key="1">
    <citation type="submission" date="2016-01" db="EMBL/GenBank/DDBJ databases">
        <title>Draft Genome Sequences of Seven Thermophilic Sporeformers Isolated from Foods.</title>
        <authorList>
            <person name="Berendsen E.M."/>
            <person name="Wells-Bennik M.H."/>
            <person name="Krawcyk A.O."/>
            <person name="De Jong A."/>
            <person name="Holsappel S."/>
            <person name="Eijlander R.T."/>
            <person name="Kuipers O.P."/>
        </authorList>
    </citation>
    <scope>NUCLEOTIDE SEQUENCE [LARGE SCALE GENOMIC DNA]</scope>
    <source>
        <strain evidence="1 2">B4110</strain>
    </source>
</reference>